<evidence type="ECO:0000313" key="7">
    <source>
        <dbReference type="Proteomes" id="UP000078558"/>
    </source>
</evidence>
<gene>
    <name evidence="5" type="ORF">ODI_04347</name>
    <name evidence="6" type="ORF">ODI_R0549</name>
</gene>
<keyword evidence="1" id="KW-0547">Nucleotide-binding</keyword>
<organism evidence="5 7">
    <name type="scientific">Orrella dioscoreae</name>
    <dbReference type="NCBI Taxonomy" id="1851544"/>
    <lineage>
        <taxon>Bacteria</taxon>
        <taxon>Pseudomonadati</taxon>
        <taxon>Pseudomonadota</taxon>
        <taxon>Betaproteobacteria</taxon>
        <taxon>Burkholderiales</taxon>
        <taxon>Alcaligenaceae</taxon>
        <taxon>Orrella</taxon>
    </lineage>
</organism>
<evidence type="ECO:0000256" key="2">
    <source>
        <dbReference type="ARBA" id="ARBA00022801"/>
    </source>
</evidence>
<dbReference type="PANTHER" id="PTHR43309:SF3">
    <property type="entry name" value="5-OXOPROLINASE SUBUNIT C"/>
    <property type="match status" value="1"/>
</dbReference>
<evidence type="ECO:0000259" key="4">
    <source>
        <dbReference type="SMART" id="SM00797"/>
    </source>
</evidence>
<dbReference type="SUPFAM" id="SSF50891">
    <property type="entry name" value="Cyclophilin-like"/>
    <property type="match status" value="1"/>
</dbReference>
<dbReference type="SMART" id="SM00797">
    <property type="entry name" value="AHS2"/>
    <property type="match status" value="1"/>
</dbReference>
<reference evidence="6 7" key="2">
    <citation type="submission" date="2017-08" db="EMBL/GenBank/DDBJ databases">
        <authorList>
            <person name="de Groot N.N."/>
        </authorList>
    </citation>
    <scope>NUCLEOTIDE SEQUENCE [LARGE SCALE GENOMIC DNA]</scope>
    <source>
        <strain evidence="6">Orrdi1</strain>
    </source>
</reference>
<evidence type="ECO:0000256" key="1">
    <source>
        <dbReference type="ARBA" id="ARBA00022741"/>
    </source>
</evidence>
<dbReference type="AlphaFoldDB" id="A0A1C3K553"/>
<dbReference type="NCBIfam" id="TIGR00724">
    <property type="entry name" value="urea_amlyse_rel"/>
    <property type="match status" value="1"/>
</dbReference>
<dbReference type="GO" id="GO:0004039">
    <property type="term" value="F:allophanate hydrolase activity"/>
    <property type="evidence" value="ECO:0007669"/>
    <property type="project" value="UniProtKB-EC"/>
</dbReference>
<dbReference type="KEGG" id="odi:ODI_R0549"/>
<keyword evidence="2 5" id="KW-0378">Hydrolase</keyword>
<dbReference type="RefSeq" id="WP_067756510.1">
    <property type="nucleotide sequence ID" value="NZ_LT907988.1"/>
</dbReference>
<dbReference type="GO" id="GO:0005524">
    <property type="term" value="F:ATP binding"/>
    <property type="evidence" value="ECO:0007669"/>
    <property type="project" value="UniProtKB-KW"/>
</dbReference>
<dbReference type="OrthoDB" id="9768696at2"/>
<accession>A0A1C3K553</accession>
<dbReference type="InterPro" id="IPR052708">
    <property type="entry name" value="PxpC"/>
</dbReference>
<keyword evidence="7" id="KW-1185">Reference proteome</keyword>
<dbReference type="EC" id="3.5.1.54" evidence="5"/>
<dbReference type="EMBL" id="LT907988">
    <property type="protein sequence ID" value="SOE46938.1"/>
    <property type="molecule type" value="Genomic_DNA"/>
</dbReference>
<dbReference type="Proteomes" id="UP000078558">
    <property type="component" value="Chromosome I"/>
</dbReference>
<evidence type="ECO:0000313" key="6">
    <source>
        <dbReference type="EMBL" id="SOE46938.1"/>
    </source>
</evidence>
<proteinExistence type="predicted"/>
<evidence type="ECO:0000256" key="3">
    <source>
        <dbReference type="ARBA" id="ARBA00022840"/>
    </source>
</evidence>
<sequence length="336" mass="35678">MIKVLKPGMLSTFQDLGRHGSQHLGIPVAGAMDAAAHRLANLLAGNEADCATLEITLTGPLLCFESAACIALAGADLGATLNGKPLPPHRPVLAQSGDLLAFGGRVSGTRAYLAIRGGCALDRMMGSDSTYLRSGFGGFQGRALAKGDTLRLNQPIRLKDAELAALDAALWELRITLPAAVRASARDTVRVTEGSQWEAFTPDSRAALLEQPFRISPQSERMGYRLKGPSLTMTKPTQQLSEAISFGTVQVPSGGDPIVLMADRQTTGGYPKIAQVIQVDLPLLGQLGPGDTVRFAAVTLAEAQALDARREQAYARLHGQLAGLRDLQRRHLKETA</sequence>
<dbReference type="PANTHER" id="PTHR43309">
    <property type="entry name" value="5-OXOPROLINASE SUBUNIT C"/>
    <property type="match status" value="1"/>
</dbReference>
<reference evidence="5 7" key="1">
    <citation type="submission" date="2016-06" db="EMBL/GenBank/DDBJ databases">
        <authorList>
            <person name="Kjaerup R.B."/>
            <person name="Dalgaard T.S."/>
            <person name="Juul-Madsen H.R."/>
        </authorList>
    </citation>
    <scope>NUCLEOTIDE SEQUENCE [LARGE SCALE GENOMIC DNA]</scope>
    <source>
        <strain evidence="5">Orrdi1</strain>
    </source>
</reference>
<dbReference type="InterPro" id="IPR029000">
    <property type="entry name" value="Cyclophilin-like_dom_sf"/>
</dbReference>
<dbReference type="Pfam" id="PF02626">
    <property type="entry name" value="CT_A_B"/>
    <property type="match status" value="1"/>
</dbReference>
<feature type="domain" description="Carboxyltransferase" evidence="4">
    <location>
        <begin position="23"/>
        <end position="313"/>
    </location>
</feature>
<keyword evidence="3" id="KW-0067">ATP-binding</keyword>
<dbReference type="EMBL" id="FLRC01000033">
    <property type="protein sequence ID" value="SBT26574.1"/>
    <property type="molecule type" value="Genomic_DNA"/>
</dbReference>
<protein>
    <submittedName>
        <fullName evidence="5">Allophanate hydrolase 2 subunit 2</fullName>
        <ecNumber evidence="5">3.5.1.54</ecNumber>
    </submittedName>
</protein>
<dbReference type="STRING" id="1851544.ODI_04347"/>
<evidence type="ECO:0000313" key="5">
    <source>
        <dbReference type="EMBL" id="SBT26574.1"/>
    </source>
</evidence>
<name>A0A1C3K553_9BURK</name>
<dbReference type="InterPro" id="IPR003778">
    <property type="entry name" value="CT_A_B"/>
</dbReference>
<dbReference type="Gene3D" id="2.40.100.10">
    <property type="entry name" value="Cyclophilin-like"/>
    <property type="match status" value="1"/>
</dbReference>